<evidence type="ECO:0000256" key="3">
    <source>
        <dbReference type="ARBA" id="ARBA00022475"/>
    </source>
</evidence>
<comment type="subcellular location">
    <subcellularLocation>
        <location evidence="1">Cell membrane</location>
        <topology evidence="1">Multi-pass membrane protein</topology>
    </subcellularLocation>
</comment>
<gene>
    <name evidence="9" type="ORF">SAMN05444171_1616</name>
</gene>
<feature type="transmembrane region" description="Helical" evidence="7">
    <location>
        <begin position="134"/>
        <end position="162"/>
    </location>
</feature>
<feature type="transmembrane region" description="Helical" evidence="7">
    <location>
        <begin position="275"/>
        <end position="294"/>
    </location>
</feature>
<dbReference type="GO" id="GO:0005886">
    <property type="term" value="C:plasma membrane"/>
    <property type="evidence" value="ECO:0007669"/>
    <property type="project" value="UniProtKB-SubCell"/>
</dbReference>
<keyword evidence="6 7" id="KW-0472">Membrane</keyword>
<dbReference type="PANTHER" id="PTHR23513">
    <property type="entry name" value="INTEGRAL MEMBRANE EFFLUX PROTEIN-RELATED"/>
    <property type="match status" value="1"/>
</dbReference>
<feature type="transmembrane region" description="Helical" evidence="7">
    <location>
        <begin position="395"/>
        <end position="414"/>
    </location>
</feature>
<sequence length="577" mass="62286">MQAATAILINLRQMVANRHLDATMVQPCIVMESAVKSGKKKEPPPQNVAPASIWSPFRGRVFRLLWAATVVANIGGWMYNAAAGWLMTSIDSDPLMVSLVQAAASFPMFLFALPAGALADIIDKRRFILALEVLVTLVSVVFAVLVSTHLVTAWTLLLFVFVSSTLSALEAPAWQSIVPQLVPKEDLSAAVAANSVGVNISRAVGPALAGVIIAGFGVAAPFWLDAFSNVGVIAVFLWWRTSHRHLRTLPAERFKSAIRTGIRYSLNNRRLRATLLRAVGFFLFASAYWALLPLVARNQIAGGPELYGGLLAAIGCGAVGCAFMLSRLKAKFGTNGLVTLGEIGTAITLVLLGFAREPIMAVCASLIAGMSWIVVVATLNMSAQIALPDWVRGRGLAMYVMAFFGSMTVGSVLWGELAGLAGLPITHFIAAAGTLLAIPLTRRWKLQTGAGIDLSPSMHWPEPIVTNAVENDAGPVMVTVEYRIDPASRDAFLIALEAVSHERKRDGAYAWGVFQDTADESRFLETFLLDSWLEHLRQHKRVTNADRVLQSHVLRFLKAETIVTHLIAAESASDIKA</sequence>
<organism evidence="9 10">
    <name type="scientific">Bradyrhizobium lablabi</name>
    <dbReference type="NCBI Taxonomy" id="722472"/>
    <lineage>
        <taxon>Bacteria</taxon>
        <taxon>Pseudomonadati</taxon>
        <taxon>Pseudomonadota</taxon>
        <taxon>Alphaproteobacteria</taxon>
        <taxon>Hyphomicrobiales</taxon>
        <taxon>Nitrobacteraceae</taxon>
        <taxon>Bradyrhizobium</taxon>
    </lineage>
</organism>
<evidence type="ECO:0000256" key="4">
    <source>
        <dbReference type="ARBA" id="ARBA00022692"/>
    </source>
</evidence>
<evidence type="ECO:0000256" key="5">
    <source>
        <dbReference type="ARBA" id="ARBA00022989"/>
    </source>
</evidence>
<dbReference type="AlphaFoldDB" id="A0A1M6UQ78"/>
<feature type="transmembrane region" description="Helical" evidence="7">
    <location>
        <begin position="306"/>
        <end position="325"/>
    </location>
</feature>
<dbReference type="GO" id="GO:0022857">
    <property type="term" value="F:transmembrane transporter activity"/>
    <property type="evidence" value="ECO:0007669"/>
    <property type="project" value="InterPro"/>
</dbReference>
<dbReference type="PROSITE" id="PS50850">
    <property type="entry name" value="MFS"/>
    <property type="match status" value="1"/>
</dbReference>
<accession>A0A1M6UQ78</accession>
<dbReference type="Proteomes" id="UP000183208">
    <property type="component" value="Unassembled WGS sequence"/>
</dbReference>
<feature type="domain" description="Major facilitator superfamily (MFS) profile" evidence="8">
    <location>
        <begin position="61"/>
        <end position="449"/>
    </location>
</feature>
<name>A0A1M6UQ78_9BRAD</name>
<evidence type="ECO:0000256" key="1">
    <source>
        <dbReference type="ARBA" id="ARBA00004651"/>
    </source>
</evidence>
<evidence type="ECO:0000259" key="8">
    <source>
        <dbReference type="PROSITE" id="PS50850"/>
    </source>
</evidence>
<evidence type="ECO:0000256" key="7">
    <source>
        <dbReference type="SAM" id="Phobius"/>
    </source>
</evidence>
<keyword evidence="5 7" id="KW-1133">Transmembrane helix</keyword>
<feature type="transmembrane region" description="Helical" evidence="7">
    <location>
        <begin position="207"/>
        <end position="239"/>
    </location>
</feature>
<evidence type="ECO:0000313" key="10">
    <source>
        <dbReference type="Proteomes" id="UP000183208"/>
    </source>
</evidence>
<dbReference type="EMBL" id="FNTI01000001">
    <property type="protein sequence ID" value="SEC52182.1"/>
    <property type="molecule type" value="Genomic_DNA"/>
</dbReference>
<feature type="transmembrane region" description="Helical" evidence="7">
    <location>
        <begin position="332"/>
        <end position="353"/>
    </location>
</feature>
<keyword evidence="2" id="KW-0813">Transport</keyword>
<feature type="transmembrane region" description="Helical" evidence="7">
    <location>
        <begin position="61"/>
        <end position="79"/>
    </location>
</feature>
<dbReference type="InterPro" id="IPR036259">
    <property type="entry name" value="MFS_trans_sf"/>
</dbReference>
<keyword evidence="4 7" id="KW-0812">Transmembrane</keyword>
<protein>
    <submittedName>
        <fullName evidence="9">Predicted arabinose efflux permease, MFS family</fullName>
    </submittedName>
</protein>
<proteinExistence type="predicted"/>
<feature type="transmembrane region" description="Helical" evidence="7">
    <location>
        <begin position="420"/>
        <end position="438"/>
    </location>
</feature>
<dbReference type="InterPro" id="IPR010290">
    <property type="entry name" value="TM_effector"/>
</dbReference>
<dbReference type="InterPro" id="IPR020846">
    <property type="entry name" value="MFS_dom"/>
</dbReference>
<dbReference type="SUPFAM" id="SSF103473">
    <property type="entry name" value="MFS general substrate transporter"/>
    <property type="match status" value="1"/>
</dbReference>
<evidence type="ECO:0000256" key="2">
    <source>
        <dbReference type="ARBA" id="ARBA00022448"/>
    </source>
</evidence>
<keyword evidence="3" id="KW-1003">Cell membrane</keyword>
<dbReference type="Pfam" id="PF05977">
    <property type="entry name" value="MFS_3"/>
    <property type="match status" value="1"/>
</dbReference>
<dbReference type="RefSeq" id="WP_244524946.1">
    <property type="nucleotide sequence ID" value="NZ_FNTI01000001.1"/>
</dbReference>
<evidence type="ECO:0000313" key="9">
    <source>
        <dbReference type="EMBL" id="SEC52182.1"/>
    </source>
</evidence>
<dbReference type="CDD" id="cd06173">
    <property type="entry name" value="MFS_MefA_like"/>
    <property type="match status" value="1"/>
</dbReference>
<dbReference type="Gene3D" id="1.20.1250.20">
    <property type="entry name" value="MFS general substrate transporter like domains"/>
    <property type="match status" value="1"/>
</dbReference>
<dbReference type="PANTHER" id="PTHR23513:SF11">
    <property type="entry name" value="STAPHYLOFERRIN A TRANSPORTER"/>
    <property type="match status" value="1"/>
</dbReference>
<feature type="transmembrane region" description="Helical" evidence="7">
    <location>
        <begin position="359"/>
        <end position="383"/>
    </location>
</feature>
<evidence type="ECO:0000256" key="6">
    <source>
        <dbReference type="ARBA" id="ARBA00023136"/>
    </source>
</evidence>
<feature type="transmembrane region" description="Helical" evidence="7">
    <location>
        <begin position="99"/>
        <end position="122"/>
    </location>
</feature>
<reference evidence="9 10" key="1">
    <citation type="submission" date="2016-10" db="EMBL/GenBank/DDBJ databases">
        <authorList>
            <person name="de Groot N.N."/>
        </authorList>
    </citation>
    <scope>NUCLEOTIDE SEQUENCE [LARGE SCALE GENOMIC DNA]</scope>
    <source>
        <strain evidence="9 10">GAS522</strain>
    </source>
</reference>